<dbReference type="AlphaFoldDB" id="A0A9P9YIK5"/>
<name>A0A9P9YIK5_9MUSC</name>
<accession>A0A9P9YIK5</accession>
<keyword evidence="2" id="KW-1185">Reference proteome</keyword>
<evidence type="ECO:0000313" key="2">
    <source>
        <dbReference type="Proteomes" id="UP001059596"/>
    </source>
</evidence>
<gene>
    <name evidence="1" type="ORF">M5D96_009779</name>
</gene>
<dbReference type="Proteomes" id="UP001059596">
    <property type="component" value="Unassembled WGS sequence"/>
</dbReference>
<protein>
    <submittedName>
        <fullName evidence="1">Uncharacterized protein</fullName>
    </submittedName>
</protein>
<comment type="caution">
    <text evidence="1">The sequence shown here is derived from an EMBL/GenBank/DDBJ whole genome shotgun (WGS) entry which is preliminary data.</text>
</comment>
<proteinExistence type="predicted"/>
<evidence type="ECO:0000313" key="1">
    <source>
        <dbReference type="EMBL" id="KAI8037617.1"/>
    </source>
</evidence>
<dbReference type="EMBL" id="JAMKOV010000012">
    <property type="protein sequence ID" value="KAI8037617.1"/>
    <property type="molecule type" value="Genomic_DNA"/>
</dbReference>
<reference evidence="1" key="1">
    <citation type="journal article" date="2023" name="Genome Biol. Evol.">
        <title>Long-read-based Genome Assembly of Drosophila gunungcola Reveals Fewer Chemosensory Genes in Flower-breeding Species.</title>
        <authorList>
            <person name="Negi A."/>
            <person name="Liao B.Y."/>
            <person name="Yeh S.D."/>
        </authorList>
    </citation>
    <scope>NUCLEOTIDE SEQUENCE</scope>
    <source>
        <strain evidence="1">Sukarami</strain>
    </source>
</reference>
<organism evidence="1 2">
    <name type="scientific">Drosophila gunungcola</name>
    <name type="common">fruit fly</name>
    <dbReference type="NCBI Taxonomy" id="103775"/>
    <lineage>
        <taxon>Eukaryota</taxon>
        <taxon>Metazoa</taxon>
        <taxon>Ecdysozoa</taxon>
        <taxon>Arthropoda</taxon>
        <taxon>Hexapoda</taxon>
        <taxon>Insecta</taxon>
        <taxon>Pterygota</taxon>
        <taxon>Neoptera</taxon>
        <taxon>Endopterygota</taxon>
        <taxon>Diptera</taxon>
        <taxon>Brachycera</taxon>
        <taxon>Muscomorpha</taxon>
        <taxon>Ephydroidea</taxon>
        <taxon>Drosophilidae</taxon>
        <taxon>Drosophila</taxon>
        <taxon>Sophophora</taxon>
    </lineage>
</organism>
<sequence>MAVFRFFELRKKYMNSSQVIAQTPQLGTVPTTILTNKLRKEFNKLLFCLSFGNFLSFVEGHPFCFNSR</sequence>